<dbReference type="Proteomes" id="UP000230084">
    <property type="component" value="Unassembled WGS sequence"/>
</dbReference>
<evidence type="ECO:0000313" key="2">
    <source>
        <dbReference type="Proteomes" id="UP000230084"/>
    </source>
</evidence>
<protein>
    <submittedName>
        <fullName evidence="1">Uncharacterized protein</fullName>
    </submittedName>
</protein>
<dbReference type="AlphaFoldDB" id="A0A2H0RM57"/>
<accession>A0A2H0RM57</accession>
<dbReference type="EMBL" id="PCYM01000004">
    <property type="protein sequence ID" value="PIR47632.1"/>
    <property type="molecule type" value="Genomic_DNA"/>
</dbReference>
<gene>
    <name evidence="1" type="ORF">COV06_02350</name>
</gene>
<organism evidence="1 2">
    <name type="scientific">Candidatus Uhrbacteria bacterium CG10_big_fil_rev_8_21_14_0_10_50_16</name>
    <dbReference type="NCBI Taxonomy" id="1975039"/>
    <lineage>
        <taxon>Bacteria</taxon>
        <taxon>Candidatus Uhriibacteriota</taxon>
    </lineage>
</organism>
<sequence length="97" mass="11232">MARHLRQFEEAELRGDKDPYRGAFALLRALCNRREVTLSRMTLLKYRSGYCGFKCTVGEGGDKLELIWHRMEGEEWSLQFGKLSTAVQFKTIVLLGF</sequence>
<name>A0A2H0RM57_9BACT</name>
<reference evidence="1 2" key="1">
    <citation type="submission" date="2017-09" db="EMBL/GenBank/DDBJ databases">
        <title>Depth-based differentiation of microbial function through sediment-hosted aquifers and enrichment of novel symbionts in the deep terrestrial subsurface.</title>
        <authorList>
            <person name="Probst A.J."/>
            <person name="Ladd B."/>
            <person name="Jarett J.K."/>
            <person name="Geller-Mcgrath D.E."/>
            <person name="Sieber C.M."/>
            <person name="Emerson J.B."/>
            <person name="Anantharaman K."/>
            <person name="Thomas B.C."/>
            <person name="Malmstrom R."/>
            <person name="Stieglmeier M."/>
            <person name="Klingl A."/>
            <person name="Woyke T."/>
            <person name="Ryan C.M."/>
            <person name="Banfield J.F."/>
        </authorList>
    </citation>
    <scope>NUCLEOTIDE SEQUENCE [LARGE SCALE GENOMIC DNA]</scope>
    <source>
        <strain evidence="1">CG10_big_fil_rev_8_21_14_0_10_50_16</strain>
    </source>
</reference>
<evidence type="ECO:0000313" key="1">
    <source>
        <dbReference type="EMBL" id="PIR47632.1"/>
    </source>
</evidence>
<comment type="caution">
    <text evidence="1">The sequence shown here is derived from an EMBL/GenBank/DDBJ whole genome shotgun (WGS) entry which is preliminary data.</text>
</comment>
<proteinExistence type="predicted"/>